<reference evidence="9 10" key="1">
    <citation type="submission" date="2021-03" db="EMBL/GenBank/DDBJ databases">
        <title>Genomic Encyclopedia of Type Strains, Phase IV (KMG-IV): sequencing the most valuable type-strain genomes for metagenomic binning, comparative biology and taxonomic classification.</title>
        <authorList>
            <person name="Goeker M."/>
        </authorList>
    </citation>
    <scope>NUCLEOTIDE SEQUENCE [LARGE SCALE GENOMIC DNA]</scope>
    <source>
        <strain evidence="9 10">DSM 24738</strain>
    </source>
</reference>
<dbReference type="Pfam" id="PF03845">
    <property type="entry name" value="Spore_permease"/>
    <property type="match status" value="1"/>
</dbReference>
<keyword evidence="6 8" id="KW-1133">Transmembrane helix</keyword>
<comment type="similarity">
    <text evidence="2">Belongs to the amino acid-polyamine-organocation (APC) superfamily. Spore germination protein (SGP) (TC 2.A.3.9) family.</text>
</comment>
<feature type="transmembrane region" description="Helical" evidence="8">
    <location>
        <begin position="217"/>
        <end position="240"/>
    </location>
</feature>
<feature type="transmembrane region" description="Helical" evidence="8">
    <location>
        <begin position="41"/>
        <end position="61"/>
    </location>
</feature>
<gene>
    <name evidence="9" type="ORF">J2Z37_002105</name>
</gene>
<name>A0ABS4GPA3_9BACL</name>
<feature type="transmembrane region" description="Helical" evidence="8">
    <location>
        <begin position="273"/>
        <end position="295"/>
    </location>
</feature>
<evidence type="ECO:0000256" key="3">
    <source>
        <dbReference type="ARBA" id="ARBA00022448"/>
    </source>
</evidence>
<dbReference type="PANTHER" id="PTHR34975">
    <property type="entry name" value="SPORE GERMINATION PROTEIN A2"/>
    <property type="match status" value="1"/>
</dbReference>
<comment type="subcellular location">
    <subcellularLocation>
        <location evidence="1">Membrane</location>
        <topology evidence="1">Multi-pass membrane protein</topology>
    </subcellularLocation>
</comment>
<sequence>MQAKEKIMLHQFTLLVIIFTIGSSILITPAGLARIAKQDAWMVVILATGISMLFISLYNSLGRRFPGMTLTEINEQILGKWLGKIVSLLFISYFFILASALTLEIGDFMTTQIMPETPIQAVQIIFISIVVMGVRYGLGTFSRAAEIFFPWILFFILFLTFSLLPQVNYVRIEPVFENGIKPILQATVPMLGLPFLELVVFLMIIPAIQQTKKVGKAFYAGTIIGGFILLVITLLTVYVLGSSLTSTQMYPSYVLAKKVNIGGFLQRVEAIMAGIWFLTIYFKITICFYASSLGLAQTFKLNDYRPLIFPLGMLLIALTQIISPNIVYFNYILRYVWTPYSLTYGLFFPLLLLVVAVIRKQKVKG</sequence>
<feature type="transmembrane region" description="Helical" evidence="8">
    <location>
        <begin position="337"/>
        <end position="358"/>
    </location>
</feature>
<feature type="transmembrane region" description="Helical" evidence="8">
    <location>
        <begin position="12"/>
        <end position="35"/>
    </location>
</feature>
<feature type="transmembrane region" description="Helical" evidence="8">
    <location>
        <begin position="145"/>
        <end position="163"/>
    </location>
</feature>
<dbReference type="Proteomes" id="UP001519343">
    <property type="component" value="Unassembled WGS sequence"/>
</dbReference>
<keyword evidence="3" id="KW-0813">Transport</keyword>
<evidence type="ECO:0000313" key="9">
    <source>
        <dbReference type="EMBL" id="MBP1932104.1"/>
    </source>
</evidence>
<protein>
    <submittedName>
        <fullName evidence="9">Spore germination protein KB</fullName>
    </submittedName>
</protein>
<dbReference type="NCBIfam" id="TIGR00912">
    <property type="entry name" value="2A0309"/>
    <property type="match status" value="1"/>
</dbReference>
<proteinExistence type="inferred from homology"/>
<feature type="transmembrane region" description="Helical" evidence="8">
    <location>
        <begin position="307"/>
        <end position="331"/>
    </location>
</feature>
<evidence type="ECO:0000313" key="10">
    <source>
        <dbReference type="Proteomes" id="UP001519343"/>
    </source>
</evidence>
<keyword evidence="10" id="KW-1185">Reference proteome</keyword>
<dbReference type="PANTHER" id="PTHR34975:SF2">
    <property type="entry name" value="SPORE GERMINATION PROTEIN A2"/>
    <property type="match status" value="1"/>
</dbReference>
<evidence type="ECO:0000256" key="4">
    <source>
        <dbReference type="ARBA" id="ARBA00022544"/>
    </source>
</evidence>
<evidence type="ECO:0000256" key="5">
    <source>
        <dbReference type="ARBA" id="ARBA00022692"/>
    </source>
</evidence>
<evidence type="ECO:0000256" key="6">
    <source>
        <dbReference type="ARBA" id="ARBA00022989"/>
    </source>
</evidence>
<dbReference type="RefSeq" id="WP_209810171.1">
    <property type="nucleotide sequence ID" value="NZ_JAGGKT010000005.1"/>
</dbReference>
<evidence type="ECO:0000256" key="2">
    <source>
        <dbReference type="ARBA" id="ARBA00007998"/>
    </source>
</evidence>
<dbReference type="EMBL" id="JAGGKT010000005">
    <property type="protein sequence ID" value="MBP1932104.1"/>
    <property type="molecule type" value="Genomic_DNA"/>
</dbReference>
<feature type="transmembrane region" description="Helical" evidence="8">
    <location>
        <begin position="121"/>
        <end position="138"/>
    </location>
</feature>
<feature type="transmembrane region" description="Helical" evidence="8">
    <location>
        <begin position="183"/>
        <end position="205"/>
    </location>
</feature>
<organism evidence="9 10">
    <name type="scientific">Ammoniphilus resinae</name>
    <dbReference type="NCBI Taxonomy" id="861532"/>
    <lineage>
        <taxon>Bacteria</taxon>
        <taxon>Bacillati</taxon>
        <taxon>Bacillota</taxon>
        <taxon>Bacilli</taxon>
        <taxon>Bacillales</taxon>
        <taxon>Paenibacillaceae</taxon>
        <taxon>Aneurinibacillus group</taxon>
        <taxon>Ammoniphilus</taxon>
    </lineage>
</organism>
<evidence type="ECO:0000256" key="7">
    <source>
        <dbReference type="ARBA" id="ARBA00023136"/>
    </source>
</evidence>
<evidence type="ECO:0000256" key="1">
    <source>
        <dbReference type="ARBA" id="ARBA00004141"/>
    </source>
</evidence>
<keyword evidence="4" id="KW-0309">Germination</keyword>
<keyword evidence="5 8" id="KW-0812">Transmembrane</keyword>
<dbReference type="Gene3D" id="1.20.1740.10">
    <property type="entry name" value="Amino acid/polyamine transporter I"/>
    <property type="match status" value="1"/>
</dbReference>
<dbReference type="InterPro" id="IPR004761">
    <property type="entry name" value="Spore_GerAB"/>
</dbReference>
<accession>A0ABS4GPA3</accession>
<evidence type="ECO:0000256" key="8">
    <source>
        <dbReference type="SAM" id="Phobius"/>
    </source>
</evidence>
<keyword evidence="7 8" id="KW-0472">Membrane</keyword>
<comment type="caution">
    <text evidence="9">The sequence shown here is derived from an EMBL/GenBank/DDBJ whole genome shotgun (WGS) entry which is preliminary data.</text>
</comment>
<feature type="transmembrane region" description="Helical" evidence="8">
    <location>
        <begin position="81"/>
        <end position="101"/>
    </location>
</feature>